<evidence type="ECO:0000313" key="3">
    <source>
        <dbReference type="Proteomes" id="UP000501690"/>
    </source>
</evidence>
<gene>
    <name evidence="2" type="ORF">DEO72_LG9g1313</name>
</gene>
<dbReference type="Proteomes" id="UP000501690">
    <property type="component" value="Linkage Group LG9"/>
</dbReference>
<accession>A0A4D6N038</accession>
<dbReference type="AlphaFoldDB" id="A0A4D6N038"/>
<reference evidence="2 3" key="1">
    <citation type="submission" date="2019-04" db="EMBL/GenBank/DDBJ databases">
        <title>An improved genome assembly and genetic linkage map for asparagus bean, Vigna unguiculata ssp. sesquipedialis.</title>
        <authorList>
            <person name="Xia Q."/>
            <person name="Zhang R."/>
            <person name="Dong Y."/>
        </authorList>
    </citation>
    <scope>NUCLEOTIDE SEQUENCE [LARGE SCALE GENOMIC DNA]</scope>
    <source>
        <tissue evidence="2">Leaf</tissue>
    </source>
</reference>
<feature type="region of interest" description="Disordered" evidence="1">
    <location>
        <begin position="63"/>
        <end position="84"/>
    </location>
</feature>
<sequence length="144" mass="16245">MLAQNHNRSPGRPFVEKGLGEPLLISPRRDQLAWASLSVPATVFTCNRCEYIPQATIPPRCLDSNQRSTTTQRRNLRAEKDSGAKLGTKLTMKPYCTNGQMLMEKKCELRDNLRRVRTGFELARRMAWGETLAERPVKAVGDDG</sequence>
<organism evidence="2 3">
    <name type="scientific">Vigna unguiculata</name>
    <name type="common">Cowpea</name>
    <dbReference type="NCBI Taxonomy" id="3917"/>
    <lineage>
        <taxon>Eukaryota</taxon>
        <taxon>Viridiplantae</taxon>
        <taxon>Streptophyta</taxon>
        <taxon>Embryophyta</taxon>
        <taxon>Tracheophyta</taxon>
        <taxon>Spermatophyta</taxon>
        <taxon>Magnoliopsida</taxon>
        <taxon>eudicotyledons</taxon>
        <taxon>Gunneridae</taxon>
        <taxon>Pentapetalae</taxon>
        <taxon>rosids</taxon>
        <taxon>fabids</taxon>
        <taxon>Fabales</taxon>
        <taxon>Fabaceae</taxon>
        <taxon>Papilionoideae</taxon>
        <taxon>50 kb inversion clade</taxon>
        <taxon>NPAAA clade</taxon>
        <taxon>indigoferoid/millettioid clade</taxon>
        <taxon>Phaseoleae</taxon>
        <taxon>Vigna</taxon>
    </lineage>
</organism>
<dbReference type="EMBL" id="CP039353">
    <property type="protein sequence ID" value="QCE06302.1"/>
    <property type="molecule type" value="Genomic_DNA"/>
</dbReference>
<keyword evidence="3" id="KW-1185">Reference proteome</keyword>
<evidence type="ECO:0000256" key="1">
    <source>
        <dbReference type="SAM" id="MobiDB-lite"/>
    </source>
</evidence>
<name>A0A4D6N038_VIGUN</name>
<proteinExistence type="predicted"/>
<feature type="compositionally biased region" description="Polar residues" evidence="1">
    <location>
        <begin position="63"/>
        <end position="73"/>
    </location>
</feature>
<protein>
    <submittedName>
        <fullName evidence="2">Uncharacterized protein</fullName>
    </submittedName>
</protein>
<evidence type="ECO:0000313" key="2">
    <source>
        <dbReference type="EMBL" id="QCE06302.1"/>
    </source>
</evidence>